<dbReference type="OrthoDB" id="1367203at2"/>
<organism evidence="2 3">
    <name type="scientific">Flavobacterium fontis</name>
    <dbReference type="NCBI Taxonomy" id="1124188"/>
    <lineage>
        <taxon>Bacteria</taxon>
        <taxon>Pseudomonadati</taxon>
        <taxon>Bacteroidota</taxon>
        <taxon>Flavobacteriia</taxon>
        <taxon>Flavobacteriales</taxon>
        <taxon>Flavobacteriaceae</taxon>
        <taxon>Flavobacterium</taxon>
    </lineage>
</organism>
<keyword evidence="3" id="KW-1185">Reference proteome</keyword>
<evidence type="ECO:0000256" key="1">
    <source>
        <dbReference type="SAM" id="Phobius"/>
    </source>
</evidence>
<reference evidence="2 3" key="1">
    <citation type="submission" date="2016-11" db="EMBL/GenBank/DDBJ databases">
        <authorList>
            <person name="Jaros S."/>
            <person name="Januszkiewicz K."/>
            <person name="Wedrychowicz H."/>
        </authorList>
    </citation>
    <scope>NUCLEOTIDE SEQUENCE [LARGE SCALE GENOMIC DNA]</scope>
    <source>
        <strain evidence="2 3">DSM 25660</strain>
    </source>
</reference>
<evidence type="ECO:0000313" key="3">
    <source>
        <dbReference type="Proteomes" id="UP000184147"/>
    </source>
</evidence>
<dbReference type="Proteomes" id="UP000184147">
    <property type="component" value="Unassembled WGS sequence"/>
</dbReference>
<dbReference type="EMBL" id="FQVQ01000006">
    <property type="protein sequence ID" value="SHF27650.1"/>
    <property type="molecule type" value="Genomic_DNA"/>
</dbReference>
<keyword evidence="1" id="KW-0812">Transmembrane</keyword>
<keyword evidence="1" id="KW-1133">Transmembrane helix</keyword>
<feature type="transmembrane region" description="Helical" evidence="1">
    <location>
        <begin position="109"/>
        <end position="127"/>
    </location>
</feature>
<feature type="transmembrane region" description="Helical" evidence="1">
    <location>
        <begin position="12"/>
        <end position="29"/>
    </location>
</feature>
<dbReference type="STRING" id="1124188.SAMN05444377_1064"/>
<name>A0A1M5ABH1_9FLAO</name>
<protein>
    <submittedName>
        <fullName evidence="2">Uncharacterized protein</fullName>
    </submittedName>
</protein>
<accession>A0A1M5ABH1</accession>
<feature type="transmembrane region" description="Helical" evidence="1">
    <location>
        <begin position="133"/>
        <end position="153"/>
    </location>
</feature>
<dbReference type="AlphaFoldDB" id="A0A1M5ABH1"/>
<sequence>MILDVYFRKPLFWDYIIASISSVTIIILYSKNKISIPDVQDSYSLTGDLTNITLTLAGFILTILTVLITFKDNSKETIEDENEPTFNKFFNTDFYYETVKHLKNCIKSIIIIAALGFFLKLFLLGGYRKYFFFYNMFGLIITILTIWRCLLILSKVLKLQKPN</sequence>
<dbReference type="RefSeq" id="WP_073362730.1">
    <property type="nucleotide sequence ID" value="NZ_FQVQ01000006.1"/>
</dbReference>
<gene>
    <name evidence="2" type="ORF">SAMN05444377_1064</name>
</gene>
<evidence type="ECO:0000313" key="2">
    <source>
        <dbReference type="EMBL" id="SHF27650.1"/>
    </source>
</evidence>
<keyword evidence="1" id="KW-0472">Membrane</keyword>
<proteinExistence type="predicted"/>
<feature type="transmembrane region" description="Helical" evidence="1">
    <location>
        <begin position="49"/>
        <end position="70"/>
    </location>
</feature>